<feature type="compositionally biased region" description="Low complexity" evidence="10">
    <location>
        <begin position="103"/>
        <end position="117"/>
    </location>
</feature>
<comment type="similarity">
    <text evidence="2">Belongs to the YajC family.</text>
</comment>
<evidence type="ECO:0000313" key="11">
    <source>
        <dbReference type="EMBL" id="MEX0428690.1"/>
    </source>
</evidence>
<evidence type="ECO:0000256" key="3">
    <source>
        <dbReference type="ARBA" id="ARBA00022448"/>
    </source>
</evidence>
<keyword evidence="3" id="KW-0813">Transport</keyword>
<dbReference type="Pfam" id="PF02699">
    <property type="entry name" value="YajC"/>
    <property type="match status" value="1"/>
</dbReference>
<dbReference type="SMART" id="SM01323">
    <property type="entry name" value="YajC"/>
    <property type="match status" value="1"/>
</dbReference>
<gene>
    <name evidence="11" type="primary">yajC</name>
    <name evidence="11" type="ORF">AB3X52_13760</name>
</gene>
<dbReference type="NCBIfam" id="TIGR00739">
    <property type="entry name" value="yajC"/>
    <property type="match status" value="1"/>
</dbReference>
<accession>A0ABV3T0H0</accession>
<reference evidence="11 12" key="1">
    <citation type="submission" date="2024-07" db="EMBL/GenBank/DDBJ databases">
        <authorList>
            <person name="Lee S."/>
            <person name="Kang M."/>
        </authorList>
    </citation>
    <scope>NUCLEOTIDE SEQUENCE [LARGE SCALE GENOMIC DNA]</scope>
    <source>
        <strain evidence="11 12">DS6</strain>
    </source>
</reference>
<dbReference type="PRINTS" id="PR01853">
    <property type="entry name" value="YAJCTRNLCASE"/>
</dbReference>
<dbReference type="InterPro" id="IPR003849">
    <property type="entry name" value="Preprotein_translocase_YajC"/>
</dbReference>
<keyword evidence="7" id="KW-1133">Transmembrane helix</keyword>
<feature type="region of interest" description="Disordered" evidence="10">
    <location>
        <begin position="83"/>
        <end position="127"/>
    </location>
</feature>
<keyword evidence="4" id="KW-1003">Cell membrane</keyword>
<proteinExistence type="inferred from homology"/>
<sequence>MATLLPFLVIIVAFWFLLIRPQQKKQRQVREMQSTLAAGDEVMLTSGILATVADVTDDHILVTIAEGVTVKVVRAAIGQVLPKAPLETEEPEESVSLEKTADTTDATDVTGAAEAEAQPVTQREENE</sequence>
<keyword evidence="12" id="KW-1185">Reference proteome</keyword>
<keyword evidence="6" id="KW-0653">Protein transport</keyword>
<evidence type="ECO:0000256" key="1">
    <source>
        <dbReference type="ARBA" id="ARBA00004162"/>
    </source>
</evidence>
<protein>
    <submittedName>
        <fullName evidence="11">Preprotein translocase subunit YajC</fullName>
    </submittedName>
</protein>
<dbReference type="PANTHER" id="PTHR33909">
    <property type="entry name" value="SEC TRANSLOCON ACCESSORY COMPLEX SUBUNIT YAJC"/>
    <property type="match status" value="1"/>
</dbReference>
<dbReference type="RefSeq" id="WP_367994658.1">
    <property type="nucleotide sequence ID" value="NZ_JBFPJR010000024.1"/>
</dbReference>
<dbReference type="Proteomes" id="UP001556631">
    <property type="component" value="Unassembled WGS sequence"/>
</dbReference>
<evidence type="ECO:0000256" key="4">
    <source>
        <dbReference type="ARBA" id="ARBA00022475"/>
    </source>
</evidence>
<evidence type="ECO:0000256" key="8">
    <source>
        <dbReference type="ARBA" id="ARBA00023010"/>
    </source>
</evidence>
<comment type="caution">
    <text evidence="11">The sequence shown here is derived from an EMBL/GenBank/DDBJ whole genome shotgun (WGS) entry which is preliminary data.</text>
</comment>
<keyword evidence="8" id="KW-0811">Translocation</keyword>
<dbReference type="EMBL" id="JBFPJR010000024">
    <property type="protein sequence ID" value="MEX0428690.1"/>
    <property type="molecule type" value="Genomic_DNA"/>
</dbReference>
<evidence type="ECO:0000256" key="9">
    <source>
        <dbReference type="ARBA" id="ARBA00023136"/>
    </source>
</evidence>
<dbReference type="PANTHER" id="PTHR33909:SF1">
    <property type="entry name" value="SEC TRANSLOCON ACCESSORY COMPLEX SUBUNIT YAJC"/>
    <property type="match status" value="1"/>
</dbReference>
<keyword evidence="5" id="KW-0812">Transmembrane</keyword>
<keyword evidence="9" id="KW-0472">Membrane</keyword>
<evidence type="ECO:0000256" key="6">
    <source>
        <dbReference type="ARBA" id="ARBA00022927"/>
    </source>
</evidence>
<evidence type="ECO:0000256" key="2">
    <source>
        <dbReference type="ARBA" id="ARBA00006742"/>
    </source>
</evidence>
<comment type="subcellular location">
    <subcellularLocation>
        <location evidence="1">Cell membrane</location>
        <topology evidence="1">Single-pass membrane protein</topology>
    </subcellularLocation>
</comment>
<evidence type="ECO:0000256" key="5">
    <source>
        <dbReference type="ARBA" id="ARBA00022692"/>
    </source>
</evidence>
<name>A0ABV3T0H0_9ACTN</name>
<organism evidence="11 12">
    <name type="scientific">Nocardioides eburneus</name>
    <dbReference type="NCBI Taxonomy" id="3231482"/>
    <lineage>
        <taxon>Bacteria</taxon>
        <taxon>Bacillati</taxon>
        <taxon>Actinomycetota</taxon>
        <taxon>Actinomycetes</taxon>
        <taxon>Propionibacteriales</taxon>
        <taxon>Nocardioidaceae</taxon>
        <taxon>Nocardioides</taxon>
    </lineage>
</organism>
<evidence type="ECO:0000256" key="10">
    <source>
        <dbReference type="SAM" id="MobiDB-lite"/>
    </source>
</evidence>
<evidence type="ECO:0000313" key="12">
    <source>
        <dbReference type="Proteomes" id="UP001556631"/>
    </source>
</evidence>
<evidence type="ECO:0000256" key="7">
    <source>
        <dbReference type="ARBA" id="ARBA00022989"/>
    </source>
</evidence>